<dbReference type="RefSeq" id="WP_164314356.1">
    <property type="nucleotide sequence ID" value="NZ_JAAGLU010000009.1"/>
</dbReference>
<protein>
    <submittedName>
        <fullName evidence="2">ATP-binding protein</fullName>
    </submittedName>
</protein>
<organism evidence="2">
    <name type="scientific">Streptomyces sp. SID12501</name>
    <dbReference type="NCBI Taxonomy" id="2706042"/>
    <lineage>
        <taxon>Bacteria</taxon>
        <taxon>Bacillati</taxon>
        <taxon>Actinomycetota</taxon>
        <taxon>Actinomycetes</taxon>
        <taxon>Kitasatosporales</taxon>
        <taxon>Streptomycetaceae</taxon>
        <taxon>Streptomyces</taxon>
    </lineage>
</organism>
<dbReference type="InterPro" id="IPR007111">
    <property type="entry name" value="NACHT_NTPase"/>
</dbReference>
<dbReference type="GO" id="GO:0005524">
    <property type="term" value="F:ATP binding"/>
    <property type="evidence" value="ECO:0007669"/>
    <property type="project" value="UniProtKB-KW"/>
</dbReference>
<dbReference type="AlphaFoldDB" id="A0A6B3BR52"/>
<gene>
    <name evidence="2" type="ORF">G3I71_13575</name>
</gene>
<dbReference type="PANTHER" id="PTHR10039">
    <property type="entry name" value="AMELOGENIN"/>
    <property type="match status" value="1"/>
</dbReference>
<dbReference type="Pfam" id="PF13374">
    <property type="entry name" value="TPR_10"/>
    <property type="match status" value="1"/>
</dbReference>
<sequence length="823" mass="89886">MELDAVLRQGPGDCAAALPLLKGPLIDPSRDALDEALVDTFERANRERASLVLAYIGHGLRADREYYVLPSDAEEDHAARIPPYPLAFRIARLLSGRPLLKGLVLLLDTCESGQGVANAAGGWAVLNDEDMNRRFQVLTSSSLEPSYDCAFSREAAHVLRTGLVRHGQRLFCPDLRDALVIRGSLPHQPVFLGFDGGEGDSELWLARNRAPSALRDELRNFQPTTDVDATVAATTQYPLTVVRAPAGAGKTTLLAALTRPELERAIPRGFVQALHELQPADTAESVSRALIRQLRETVPGFKEACAGLPELEQGQLLREALERLGSDVPVRIVLDGLDQLRADALPDIRDLVSHLIWLQDQRMPGVRALISTRPEITPPWPQFVPVDLVAAHQHTMEAYLDRRGVHEDARPLVIERSGGNWLVGTLLADWLVDDYALEDLPTGVNDTYTKRLRGILGGEPWEGSAIKAVLTVLAVASGTLGIPQRLLGHAAGKVHRSADQSAVLTALVRLNPLIVTHVLDSGESSYALFHPTLPQYLSARNGRPTQEFDVDTKAGHRAVAEALRALAPRGMETSEDPLYDYAAEAEALHLWEQSDTHGVVQSLIDRVARVPQSNLQRWSHWLERFELRLAPDDFHVLTARAGVANWTDACGDFDGALTLFEELVDDLRGVFAPDHPNAVSFLELRREIADWFGFHDPAMALGLHQELVTDYTRTLGPYSPDTLAIRNNTASWTNKAGDPAAALDLWHKLLADSDGALSSGHGLRLTIRNGIAISLARTERIAAAVAAWGTLLEDVEGQLGADSDLAGHIRANIVRTLSPLVPT</sequence>
<name>A0A6B3BR52_9ACTN</name>
<evidence type="ECO:0000259" key="1">
    <source>
        <dbReference type="PROSITE" id="PS50837"/>
    </source>
</evidence>
<dbReference type="Pfam" id="PF05729">
    <property type="entry name" value="NACHT"/>
    <property type="match status" value="1"/>
</dbReference>
<proteinExistence type="predicted"/>
<reference evidence="2" key="1">
    <citation type="submission" date="2020-01" db="EMBL/GenBank/DDBJ databases">
        <title>Insect and environment-associated Actinomycetes.</title>
        <authorList>
            <person name="Currrie C."/>
            <person name="Chevrette M."/>
            <person name="Carlson C."/>
            <person name="Stubbendieck R."/>
            <person name="Wendt-Pienkowski E."/>
        </authorList>
    </citation>
    <scope>NUCLEOTIDE SEQUENCE</scope>
    <source>
        <strain evidence="2">SID12501</strain>
    </source>
</reference>
<dbReference type="SUPFAM" id="SSF48452">
    <property type="entry name" value="TPR-like"/>
    <property type="match status" value="1"/>
</dbReference>
<dbReference type="EMBL" id="JAAGLU010000009">
    <property type="protein sequence ID" value="NEC86827.1"/>
    <property type="molecule type" value="Genomic_DNA"/>
</dbReference>
<dbReference type="SUPFAM" id="SSF52540">
    <property type="entry name" value="P-loop containing nucleoside triphosphate hydrolases"/>
    <property type="match status" value="1"/>
</dbReference>
<keyword evidence="2" id="KW-0067">ATP-binding</keyword>
<dbReference type="Gene3D" id="3.40.50.300">
    <property type="entry name" value="P-loop containing nucleotide triphosphate hydrolases"/>
    <property type="match status" value="1"/>
</dbReference>
<accession>A0A6B3BR52</accession>
<feature type="domain" description="NACHT" evidence="1">
    <location>
        <begin position="238"/>
        <end position="374"/>
    </location>
</feature>
<dbReference type="Gene3D" id="1.25.40.10">
    <property type="entry name" value="Tetratricopeptide repeat domain"/>
    <property type="match status" value="2"/>
</dbReference>
<dbReference type="InterPro" id="IPR027417">
    <property type="entry name" value="P-loop_NTPase"/>
</dbReference>
<dbReference type="InterPro" id="IPR011990">
    <property type="entry name" value="TPR-like_helical_dom_sf"/>
</dbReference>
<keyword evidence="2" id="KW-0547">Nucleotide-binding</keyword>
<comment type="caution">
    <text evidence="2">The sequence shown here is derived from an EMBL/GenBank/DDBJ whole genome shotgun (WGS) entry which is preliminary data.</text>
</comment>
<dbReference type="PROSITE" id="PS50837">
    <property type="entry name" value="NACHT"/>
    <property type="match status" value="1"/>
</dbReference>
<evidence type="ECO:0000313" key="2">
    <source>
        <dbReference type="EMBL" id="NEC86827.1"/>
    </source>
</evidence>